<feature type="chain" id="PRO_5018135568" evidence="2">
    <location>
        <begin position="25"/>
        <end position="261"/>
    </location>
</feature>
<dbReference type="EMBL" id="OVEO01000009">
    <property type="protein sequence ID" value="SPQ98181.1"/>
    <property type="molecule type" value="Genomic_DNA"/>
</dbReference>
<evidence type="ECO:0000313" key="3">
    <source>
        <dbReference type="EMBL" id="SPQ98181.1"/>
    </source>
</evidence>
<feature type="region of interest" description="Disordered" evidence="1">
    <location>
        <begin position="134"/>
        <end position="156"/>
    </location>
</feature>
<evidence type="ECO:0000256" key="2">
    <source>
        <dbReference type="SAM" id="SignalP"/>
    </source>
</evidence>
<keyword evidence="2" id="KW-0732">Signal</keyword>
<sequence length="261" mass="26265">MSSPSSLSTAIVVAVAVLIGGNPASRPASCWPPAIVLLQHSTGAATTSSLLVPGVSTAFAQSVSTSRAEPETTRASTSATSLSWPIATVVSPSPTPTWASAKSVTKASRSSPCPLAVLILALVLAAISGAIVDDTGSEDTPRPRTPIRRRGRLSGKALVQGKRRAAPSASVIVRVISVDLGHVGRTFVGCVSGRAAVCGNGVDAETKVVGATTTMMKMMLAGQMSSLVACAVDSPLAVDVGADVVMADGDARGVPAARRAR</sequence>
<geneLocation type="mitochondrion" evidence="3"/>
<reference evidence="3 4" key="1">
    <citation type="submission" date="2018-03" db="EMBL/GenBank/DDBJ databases">
        <authorList>
            <person name="Fogelqvist J."/>
        </authorList>
    </citation>
    <scope>NUCLEOTIDE SEQUENCE [LARGE SCALE GENOMIC DNA]</scope>
</reference>
<gene>
    <name evidence="3" type="ORF">PLBR_LOCUS5396</name>
</gene>
<evidence type="ECO:0000256" key="1">
    <source>
        <dbReference type="SAM" id="MobiDB-lite"/>
    </source>
</evidence>
<keyword evidence="3" id="KW-0496">Mitochondrion</keyword>
<accession>A0A3P3YDD4</accession>
<name>A0A3P3YDD4_PLABS</name>
<dbReference type="Proteomes" id="UP000290189">
    <property type="component" value="Unassembled WGS sequence"/>
</dbReference>
<proteinExistence type="predicted"/>
<evidence type="ECO:0000313" key="4">
    <source>
        <dbReference type="Proteomes" id="UP000290189"/>
    </source>
</evidence>
<feature type="signal peptide" evidence="2">
    <location>
        <begin position="1"/>
        <end position="24"/>
    </location>
</feature>
<protein>
    <submittedName>
        <fullName evidence="3">Uncharacterized protein</fullName>
    </submittedName>
</protein>
<organism evidence="3 4">
    <name type="scientific">Plasmodiophora brassicae</name>
    <name type="common">Clubroot disease agent</name>
    <dbReference type="NCBI Taxonomy" id="37360"/>
    <lineage>
        <taxon>Eukaryota</taxon>
        <taxon>Sar</taxon>
        <taxon>Rhizaria</taxon>
        <taxon>Endomyxa</taxon>
        <taxon>Phytomyxea</taxon>
        <taxon>Plasmodiophorida</taxon>
        <taxon>Plasmodiophoridae</taxon>
        <taxon>Plasmodiophora</taxon>
    </lineage>
</organism>
<dbReference type="AlphaFoldDB" id="A0A3P3YDD4"/>